<evidence type="ECO:0000313" key="2">
    <source>
        <dbReference type="Proteomes" id="UP000265520"/>
    </source>
</evidence>
<feature type="non-terminal residue" evidence="1">
    <location>
        <position position="1"/>
    </location>
</feature>
<proteinExistence type="predicted"/>
<organism evidence="1 2">
    <name type="scientific">Trifolium medium</name>
    <dbReference type="NCBI Taxonomy" id="97028"/>
    <lineage>
        <taxon>Eukaryota</taxon>
        <taxon>Viridiplantae</taxon>
        <taxon>Streptophyta</taxon>
        <taxon>Embryophyta</taxon>
        <taxon>Tracheophyta</taxon>
        <taxon>Spermatophyta</taxon>
        <taxon>Magnoliopsida</taxon>
        <taxon>eudicotyledons</taxon>
        <taxon>Gunneridae</taxon>
        <taxon>Pentapetalae</taxon>
        <taxon>rosids</taxon>
        <taxon>fabids</taxon>
        <taxon>Fabales</taxon>
        <taxon>Fabaceae</taxon>
        <taxon>Papilionoideae</taxon>
        <taxon>50 kb inversion clade</taxon>
        <taxon>NPAAA clade</taxon>
        <taxon>Hologalegina</taxon>
        <taxon>IRL clade</taxon>
        <taxon>Trifolieae</taxon>
        <taxon>Trifolium</taxon>
    </lineage>
</organism>
<sequence>DTPPDHLFSERLSIGADRTLRRTIGADTTLGS</sequence>
<protein>
    <submittedName>
        <fullName evidence="1">Uncharacterized protein</fullName>
    </submittedName>
</protein>
<dbReference type="Proteomes" id="UP000265520">
    <property type="component" value="Unassembled WGS sequence"/>
</dbReference>
<keyword evidence="2" id="KW-1185">Reference proteome</keyword>
<reference evidence="1 2" key="1">
    <citation type="journal article" date="2018" name="Front. Plant Sci.">
        <title>Red Clover (Trifolium pratense) and Zigzag Clover (T. medium) - A Picture of Genomic Similarities and Differences.</title>
        <authorList>
            <person name="Dluhosova J."/>
            <person name="Istvanek J."/>
            <person name="Nedelnik J."/>
            <person name="Repkova J."/>
        </authorList>
    </citation>
    <scope>NUCLEOTIDE SEQUENCE [LARGE SCALE GENOMIC DNA]</scope>
    <source>
        <strain evidence="2">cv. 10/8</strain>
        <tissue evidence="1">Leaf</tissue>
    </source>
</reference>
<dbReference type="AlphaFoldDB" id="A0A392T468"/>
<name>A0A392T468_9FABA</name>
<dbReference type="EMBL" id="LXQA010491982">
    <property type="protein sequence ID" value="MCI55177.1"/>
    <property type="molecule type" value="Genomic_DNA"/>
</dbReference>
<comment type="caution">
    <text evidence="1">The sequence shown here is derived from an EMBL/GenBank/DDBJ whole genome shotgun (WGS) entry which is preliminary data.</text>
</comment>
<evidence type="ECO:0000313" key="1">
    <source>
        <dbReference type="EMBL" id="MCI55177.1"/>
    </source>
</evidence>
<accession>A0A392T468</accession>